<keyword evidence="3" id="KW-1185">Reference proteome</keyword>
<reference evidence="2" key="1">
    <citation type="submission" date="2022-11" db="EMBL/GenBank/DDBJ databases">
        <title>Centuries of genome instability and evolution in soft-shell clam transmissible cancer (bioRxiv).</title>
        <authorList>
            <person name="Hart S.F.M."/>
            <person name="Yonemitsu M.A."/>
            <person name="Giersch R.M."/>
            <person name="Beal B.F."/>
            <person name="Arriagada G."/>
            <person name="Davis B.W."/>
            <person name="Ostrander E.A."/>
            <person name="Goff S.P."/>
            <person name="Metzger M.J."/>
        </authorList>
    </citation>
    <scope>NUCLEOTIDE SEQUENCE</scope>
    <source>
        <strain evidence="2">MELC-2E11</strain>
        <tissue evidence="2">Siphon/mantle</tissue>
    </source>
</reference>
<organism evidence="2 3">
    <name type="scientific">Mya arenaria</name>
    <name type="common">Soft-shell clam</name>
    <dbReference type="NCBI Taxonomy" id="6604"/>
    <lineage>
        <taxon>Eukaryota</taxon>
        <taxon>Metazoa</taxon>
        <taxon>Spiralia</taxon>
        <taxon>Lophotrochozoa</taxon>
        <taxon>Mollusca</taxon>
        <taxon>Bivalvia</taxon>
        <taxon>Autobranchia</taxon>
        <taxon>Heteroconchia</taxon>
        <taxon>Euheterodonta</taxon>
        <taxon>Imparidentia</taxon>
        <taxon>Neoheterodontei</taxon>
        <taxon>Myida</taxon>
        <taxon>Myoidea</taxon>
        <taxon>Myidae</taxon>
        <taxon>Mya</taxon>
    </lineage>
</organism>
<proteinExistence type="inferred from homology"/>
<dbReference type="EMBL" id="CP111015">
    <property type="protein sequence ID" value="WAR01516.1"/>
    <property type="molecule type" value="Genomic_DNA"/>
</dbReference>
<sequence>MSGDTKSLKIGTHNGTFHCDEVLACFMLKQLPQYKDSEIVRSRDQAILDTCDIVVDVGGVYDPKKHRYDHHQRSFNESMSSLCDGKAWVTKLSSAGLVYLHFGRRLLAQIFELTAEDPIVETVYDLMYEGFIEEIDGVDNGVNQYDGEPRYKVTTTLSSRVRNLNPAWNETSFDEQGQFMKAMEMVGSVFLDRVLFYKNSWLPARSLVEEALNNRHKEHLFQLEKSLDVSPTIKYMLYTDTAGKWRIQCVPVRPDSFSNRLSLPSDWQGLRDDELIKKSGIPGCIFVHANGFIGGNQTYEGVLAMAKYSLKQQIT</sequence>
<protein>
    <submittedName>
        <fullName evidence="2">MYG1-like protein</fullName>
    </submittedName>
</protein>
<name>A0ABY7DZ04_MYAAR</name>
<accession>A0ABY7DZ04</accession>
<dbReference type="PANTHER" id="PTHR11215:SF1">
    <property type="entry name" value="MYG1 EXONUCLEASE"/>
    <property type="match status" value="1"/>
</dbReference>
<evidence type="ECO:0000313" key="2">
    <source>
        <dbReference type="EMBL" id="WAR01516.1"/>
    </source>
</evidence>
<dbReference type="PANTHER" id="PTHR11215">
    <property type="entry name" value="METAL DEPENDENT HYDROLASE - RELATED"/>
    <property type="match status" value="1"/>
</dbReference>
<dbReference type="InterPro" id="IPR003226">
    <property type="entry name" value="MYG1_exonuclease"/>
</dbReference>
<comment type="similarity">
    <text evidence="1">Belongs to the MYG1 family.</text>
</comment>
<evidence type="ECO:0000313" key="3">
    <source>
        <dbReference type="Proteomes" id="UP001164746"/>
    </source>
</evidence>
<dbReference type="Pfam" id="PF03690">
    <property type="entry name" value="MYG1_exonuc"/>
    <property type="match status" value="1"/>
</dbReference>
<gene>
    <name evidence="2" type="ORF">MAR_008074</name>
</gene>
<evidence type="ECO:0000256" key="1">
    <source>
        <dbReference type="ARBA" id="ARBA00010105"/>
    </source>
</evidence>
<dbReference type="Proteomes" id="UP001164746">
    <property type="component" value="Chromosome 4"/>
</dbReference>